<gene>
    <name evidence="2" type="ORF">LTR36_007480</name>
</gene>
<keyword evidence="3" id="KW-1185">Reference proteome</keyword>
<sequence length="270" mass="27521">MQLIGPFTVLALALASASAALTMPPENMSPEQRSWISAMEHPATFATSYTKPTQTHSGDIAAATAAPTPTVALSSGTPKILSPLDHRNDPAPPLNAKNANSPFFIPHMAKRADYSLAVVAEDLANELVPGTAHNIVHEAKATLADGKAIADNTAADVLAPATQMAHDVADDAKAMKAVIPGPANATLADGNAVIENTAADALVPATQIVDDVTADGKAMQAVALGPTMDAVVGQVTDDAEAMGPEAVVAAKAAITLFHDRVRGIEAAYAA</sequence>
<protein>
    <submittedName>
        <fullName evidence="2">Uncharacterized protein</fullName>
    </submittedName>
</protein>
<name>A0AAV9JU23_9PEZI</name>
<comment type="caution">
    <text evidence="2">The sequence shown here is derived from an EMBL/GenBank/DDBJ whole genome shotgun (WGS) entry which is preliminary data.</text>
</comment>
<proteinExistence type="predicted"/>
<dbReference type="Proteomes" id="UP001324427">
    <property type="component" value="Unassembled WGS sequence"/>
</dbReference>
<evidence type="ECO:0000313" key="2">
    <source>
        <dbReference type="EMBL" id="KAK4549024.1"/>
    </source>
</evidence>
<feature type="signal peptide" evidence="1">
    <location>
        <begin position="1"/>
        <end position="19"/>
    </location>
</feature>
<organism evidence="2 3">
    <name type="scientific">Oleoguttula mirabilis</name>
    <dbReference type="NCBI Taxonomy" id="1507867"/>
    <lineage>
        <taxon>Eukaryota</taxon>
        <taxon>Fungi</taxon>
        <taxon>Dikarya</taxon>
        <taxon>Ascomycota</taxon>
        <taxon>Pezizomycotina</taxon>
        <taxon>Dothideomycetes</taxon>
        <taxon>Dothideomycetidae</taxon>
        <taxon>Mycosphaerellales</taxon>
        <taxon>Teratosphaeriaceae</taxon>
        <taxon>Oleoguttula</taxon>
    </lineage>
</organism>
<evidence type="ECO:0000313" key="3">
    <source>
        <dbReference type="Proteomes" id="UP001324427"/>
    </source>
</evidence>
<keyword evidence="1" id="KW-0732">Signal</keyword>
<evidence type="ECO:0000256" key="1">
    <source>
        <dbReference type="SAM" id="SignalP"/>
    </source>
</evidence>
<dbReference type="EMBL" id="JAVFHQ010000005">
    <property type="protein sequence ID" value="KAK4549024.1"/>
    <property type="molecule type" value="Genomic_DNA"/>
</dbReference>
<reference evidence="2 3" key="1">
    <citation type="submission" date="2021-11" db="EMBL/GenBank/DDBJ databases">
        <title>Black yeast isolated from Biological Soil Crust.</title>
        <authorList>
            <person name="Kurbessoian T."/>
        </authorList>
    </citation>
    <scope>NUCLEOTIDE SEQUENCE [LARGE SCALE GENOMIC DNA]</scope>
    <source>
        <strain evidence="2 3">CCFEE 5522</strain>
    </source>
</reference>
<feature type="chain" id="PRO_5043933916" evidence="1">
    <location>
        <begin position="20"/>
        <end position="270"/>
    </location>
</feature>
<dbReference type="AlphaFoldDB" id="A0AAV9JU23"/>
<accession>A0AAV9JU23</accession>